<dbReference type="Gene3D" id="3.30.379.10">
    <property type="entry name" value="Chitobiase/beta-hexosaminidase domain 2-like"/>
    <property type="match status" value="1"/>
</dbReference>
<dbReference type="GO" id="GO:0030203">
    <property type="term" value="P:glycosaminoglycan metabolic process"/>
    <property type="evidence" value="ECO:0007669"/>
    <property type="project" value="TreeGrafter"/>
</dbReference>
<dbReference type="InterPro" id="IPR025705">
    <property type="entry name" value="Beta_hexosaminidase_sua/sub"/>
</dbReference>
<dbReference type="PANTHER" id="PTHR22600:SF57">
    <property type="entry name" value="BETA-N-ACETYLHEXOSAMINIDASE"/>
    <property type="match status" value="1"/>
</dbReference>
<dbReference type="KEGG" id="pex:IZT61_04570"/>
<gene>
    <name evidence="10" type="ORF">IZT61_04570</name>
</gene>
<evidence type="ECO:0000259" key="7">
    <source>
        <dbReference type="Pfam" id="PF00728"/>
    </source>
</evidence>
<dbReference type="GO" id="GO:0004563">
    <property type="term" value="F:beta-N-acetylhexosaminidase activity"/>
    <property type="evidence" value="ECO:0007669"/>
    <property type="project" value="UniProtKB-EC"/>
</dbReference>
<dbReference type="InterPro" id="IPR029018">
    <property type="entry name" value="Hex-like_dom2"/>
</dbReference>
<dbReference type="SUPFAM" id="SSF55545">
    <property type="entry name" value="beta-N-acetylhexosaminidase-like domain"/>
    <property type="match status" value="1"/>
</dbReference>
<dbReference type="SUPFAM" id="SSF52266">
    <property type="entry name" value="SGNH hydrolase"/>
    <property type="match status" value="1"/>
</dbReference>
<dbReference type="Gene3D" id="3.40.50.1110">
    <property type="entry name" value="SGNH hydrolase"/>
    <property type="match status" value="1"/>
</dbReference>
<evidence type="ECO:0000259" key="9">
    <source>
        <dbReference type="Pfam" id="PF13472"/>
    </source>
</evidence>
<accession>A0A7S9L152</accession>
<feature type="domain" description="Glycoside hydrolase family 20 catalytic" evidence="7">
    <location>
        <begin position="254"/>
        <end position="413"/>
    </location>
</feature>
<name>A0A7S9L152_9SPHI</name>
<proteinExistence type="inferred from homology"/>
<dbReference type="EC" id="3.2.1.52" evidence="3"/>
<evidence type="ECO:0000256" key="3">
    <source>
        <dbReference type="ARBA" id="ARBA00012663"/>
    </source>
</evidence>
<evidence type="ECO:0000256" key="2">
    <source>
        <dbReference type="ARBA" id="ARBA00006285"/>
    </source>
</evidence>
<dbReference type="PANTHER" id="PTHR22600">
    <property type="entry name" value="BETA-HEXOSAMINIDASE"/>
    <property type="match status" value="1"/>
</dbReference>
<dbReference type="GO" id="GO:0016788">
    <property type="term" value="F:hydrolase activity, acting on ester bonds"/>
    <property type="evidence" value="ECO:0007669"/>
    <property type="project" value="UniProtKB-ARBA"/>
</dbReference>
<dbReference type="Gene3D" id="3.20.20.80">
    <property type="entry name" value="Glycosidases"/>
    <property type="match status" value="1"/>
</dbReference>
<organism evidence="10 11">
    <name type="scientific">Pedobacter endophyticus</name>
    <dbReference type="NCBI Taxonomy" id="2789740"/>
    <lineage>
        <taxon>Bacteria</taxon>
        <taxon>Pseudomonadati</taxon>
        <taxon>Bacteroidota</taxon>
        <taxon>Sphingobacteriia</taxon>
        <taxon>Sphingobacteriales</taxon>
        <taxon>Sphingobacteriaceae</taxon>
        <taxon>Pedobacter</taxon>
    </lineage>
</organism>
<feature type="domain" description="Beta-hexosaminidase bacterial type N-terminal" evidence="8">
    <location>
        <begin position="127"/>
        <end position="250"/>
    </location>
</feature>
<dbReference type="InterPro" id="IPR017853">
    <property type="entry name" value="GH"/>
</dbReference>
<dbReference type="EMBL" id="CP064939">
    <property type="protein sequence ID" value="QPH40559.1"/>
    <property type="molecule type" value="Genomic_DNA"/>
</dbReference>
<evidence type="ECO:0000256" key="6">
    <source>
        <dbReference type="PIRSR" id="PIRSR625705-1"/>
    </source>
</evidence>
<dbReference type="Pfam" id="PF00728">
    <property type="entry name" value="Glyco_hydro_20"/>
    <property type="match status" value="1"/>
</dbReference>
<evidence type="ECO:0000313" key="11">
    <source>
        <dbReference type="Proteomes" id="UP000594759"/>
    </source>
</evidence>
<dbReference type="Pfam" id="PF02838">
    <property type="entry name" value="Glyco_hydro_20b"/>
    <property type="match status" value="1"/>
</dbReference>
<dbReference type="InterPro" id="IPR015882">
    <property type="entry name" value="HEX_bac_N"/>
</dbReference>
<dbReference type="GO" id="GO:0016020">
    <property type="term" value="C:membrane"/>
    <property type="evidence" value="ECO:0007669"/>
    <property type="project" value="TreeGrafter"/>
</dbReference>
<evidence type="ECO:0000256" key="5">
    <source>
        <dbReference type="ARBA" id="ARBA00023295"/>
    </source>
</evidence>
<comment type="catalytic activity">
    <reaction evidence="1">
        <text>Hydrolysis of terminal non-reducing N-acetyl-D-hexosamine residues in N-acetyl-beta-D-hexosaminides.</text>
        <dbReference type="EC" id="3.2.1.52"/>
    </reaction>
</comment>
<dbReference type="RefSeq" id="WP_196100013.1">
    <property type="nucleotide sequence ID" value="NZ_CP064939.1"/>
</dbReference>
<evidence type="ECO:0000256" key="1">
    <source>
        <dbReference type="ARBA" id="ARBA00001231"/>
    </source>
</evidence>
<dbReference type="Proteomes" id="UP000594759">
    <property type="component" value="Chromosome"/>
</dbReference>
<feature type="domain" description="SGNH hydrolase-type esterase" evidence="9">
    <location>
        <begin position="1"/>
        <end position="111"/>
    </location>
</feature>
<evidence type="ECO:0000259" key="8">
    <source>
        <dbReference type="Pfam" id="PF02838"/>
    </source>
</evidence>
<reference evidence="10 11" key="1">
    <citation type="submission" date="2020-11" db="EMBL/GenBank/DDBJ databases">
        <title>Pedobacter endophytica, an endophytic bacteria isolated form Carex pumila.</title>
        <authorList>
            <person name="Peng Y."/>
            <person name="Jiang L."/>
            <person name="Lee J."/>
        </authorList>
    </citation>
    <scope>NUCLEOTIDE SEQUENCE [LARGE SCALE GENOMIC DNA]</scope>
    <source>
        <strain evidence="10 11">JBR3-12</strain>
    </source>
</reference>
<comment type="similarity">
    <text evidence="2">Belongs to the glycosyl hydrolase 20 family.</text>
</comment>
<protein>
    <recommendedName>
        <fullName evidence="3">beta-N-acetylhexosaminidase</fullName>
        <ecNumber evidence="3">3.2.1.52</ecNumber>
    </recommendedName>
</protein>
<feature type="active site" description="Proton donor" evidence="6">
    <location>
        <position position="393"/>
    </location>
</feature>
<dbReference type="InterPro" id="IPR036514">
    <property type="entry name" value="SGNH_hydro_sf"/>
</dbReference>
<dbReference type="AlphaFoldDB" id="A0A7S9L152"/>
<dbReference type="PRINTS" id="PR00738">
    <property type="entry name" value="GLHYDRLASE20"/>
</dbReference>
<evidence type="ECO:0000313" key="10">
    <source>
        <dbReference type="EMBL" id="QPH40559.1"/>
    </source>
</evidence>
<keyword evidence="4 10" id="KW-0378">Hydrolase</keyword>
<dbReference type="Pfam" id="PF13472">
    <property type="entry name" value="Lipase_GDSL_2"/>
    <property type="match status" value="1"/>
</dbReference>
<dbReference type="InterPro" id="IPR015883">
    <property type="entry name" value="Glyco_hydro_20_cat"/>
</dbReference>
<keyword evidence="5" id="KW-0326">Glycosidase</keyword>
<dbReference type="InterPro" id="IPR013830">
    <property type="entry name" value="SGNH_hydro"/>
</dbReference>
<keyword evidence="11" id="KW-1185">Reference proteome</keyword>
<sequence>MIGINDLAKGLSVDSIFAKLSLIIKYLKHETPATAIFVQSLLPVNNNFKTFSGHTAKADLVKKLNSMLAKNATSTSYVFINLHSSFTDDNGMLKGEFTNDGLHLTGAGYALWKHLIFPYVKGLEQEPSLIPRPKQVTRVQGLFPLYKVKYIYYKADSLLNEALALKQMLSKLGIVASLTTKMQADAWYSIKVEINRSKTDIKKPGSYTLNVTGQDVVIGAQDKVGLYYGVQTLTQLARDGYYVDAVDIEDSPAFKWRGYMVDVGRNYQSVALLKTQIDKMALYKLNIFHLHLTEDIAWRLEIKRYPQLTRPEFMERNKGMYYTQSEMRELINYCKERHILLVPEIDIPGHSAAFKRAMKVDMQSDSGLTIVKNILAEIFETYDIPYIHIGADEVKITQKNFLSAISAFLKSLNKKVIGWEPGGNFDQSTIRQLWMDDAPVTSSKTNIQYIDSRHLYLNHMDPLESVVTIFNRQLAGADSGNQQALGATLCLWPDRAVAEQIDLIKMNGVYPAILAFAERSWVGNGYKPWVANIDLNGHEALKSFKDFEARLMDHKKEFFKELPFPYSKQTELKWALYGPYNNSGNLAQKFDPELDHFDLNSEVSQNTIGGTIIFRHWWAPKIQGVLKDPKENTTWYASRKIWSEKDTVKSFWIGFNNFSRSQATDSPPLGQWDNHHSQILINGEIIPPPNWLHAGQQGGLEIPLSDEGYEYRKPTTVHIRKGWNTVVVKAPIGKFAGKNWNNPEKWMFTFTEVDE</sequence>
<evidence type="ECO:0000256" key="4">
    <source>
        <dbReference type="ARBA" id="ARBA00022801"/>
    </source>
</evidence>
<dbReference type="GO" id="GO:0005975">
    <property type="term" value="P:carbohydrate metabolic process"/>
    <property type="evidence" value="ECO:0007669"/>
    <property type="project" value="InterPro"/>
</dbReference>
<dbReference type="SUPFAM" id="SSF51445">
    <property type="entry name" value="(Trans)glycosidases"/>
    <property type="match status" value="1"/>
</dbReference>